<organism evidence="1 2">
    <name type="scientific">Eragrostis curvula</name>
    <name type="common">weeping love grass</name>
    <dbReference type="NCBI Taxonomy" id="38414"/>
    <lineage>
        <taxon>Eukaryota</taxon>
        <taxon>Viridiplantae</taxon>
        <taxon>Streptophyta</taxon>
        <taxon>Embryophyta</taxon>
        <taxon>Tracheophyta</taxon>
        <taxon>Spermatophyta</taxon>
        <taxon>Magnoliopsida</taxon>
        <taxon>Liliopsida</taxon>
        <taxon>Poales</taxon>
        <taxon>Poaceae</taxon>
        <taxon>PACMAD clade</taxon>
        <taxon>Chloridoideae</taxon>
        <taxon>Eragrostideae</taxon>
        <taxon>Eragrostidinae</taxon>
        <taxon>Eragrostis</taxon>
    </lineage>
</organism>
<dbReference type="Proteomes" id="UP000324897">
    <property type="component" value="Unassembled WGS sequence"/>
</dbReference>
<protein>
    <submittedName>
        <fullName evidence="1">Uncharacterized protein</fullName>
    </submittedName>
</protein>
<dbReference type="Gramene" id="TVU00188">
    <property type="protein sequence ID" value="TVU00188"/>
    <property type="gene ID" value="EJB05_54403"/>
</dbReference>
<dbReference type="AlphaFoldDB" id="A0A5J9SMF3"/>
<proteinExistence type="predicted"/>
<reference evidence="1 2" key="1">
    <citation type="journal article" date="2019" name="Sci. Rep.">
        <title>A high-quality genome of Eragrostis curvula grass provides insights into Poaceae evolution and supports new strategies to enhance forage quality.</title>
        <authorList>
            <person name="Carballo J."/>
            <person name="Santos B.A.C.M."/>
            <person name="Zappacosta D."/>
            <person name="Garbus I."/>
            <person name="Selva J.P."/>
            <person name="Gallo C.A."/>
            <person name="Diaz A."/>
            <person name="Albertini E."/>
            <person name="Caccamo M."/>
            <person name="Echenique V."/>
        </authorList>
    </citation>
    <scope>NUCLEOTIDE SEQUENCE [LARGE SCALE GENOMIC DNA]</scope>
    <source>
        <strain evidence="2">cv. Victoria</strain>
        <tissue evidence="1">Leaf</tissue>
    </source>
</reference>
<keyword evidence="2" id="KW-1185">Reference proteome</keyword>
<dbReference type="EMBL" id="RWGY01000628">
    <property type="protein sequence ID" value="TVU00188.1"/>
    <property type="molecule type" value="Genomic_DNA"/>
</dbReference>
<accession>A0A5J9SMF3</accession>
<sequence>MARVHKLGQLRIKLILSIIRRFARWRKYAVYRCGNTNRRGSRLLQHGGKKTSEQNKRTKSKKTLLLVAW</sequence>
<comment type="caution">
    <text evidence="1">The sequence shown here is derived from an EMBL/GenBank/DDBJ whole genome shotgun (WGS) entry which is preliminary data.</text>
</comment>
<gene>
    <name evidence="1" type="ORF">EJB05_54403</name>
</gene>
<name>A0A5J9SMF3_9POAL</name>
<evidence type="ECO:0000313" key="2">
    <source>
        <dbReference type="Proteomes" id="UP000324897"/>
    </source>
</evidence>
<evidence type="ECO:0000313" key="1">
    <source>
        <dbReference type="EMBL" id="TVU00188.1"/>
    </source>
</evidence>